<dbReference type="Proteomes" id="UP000321062">
    <property type="component" value="Chromosome"/>
</dbReference>
<accession>A0A5B9DPE4</accession>
<protein>
    <submittedName>
        <fullName evidence="1">Uncharacterized protein</fullName>
    </submittedName>
</protein>
<sequence length="464" mass="50535">MLRATIFLGLGLLLAGPALAETAASEHGAYLLPDEDSSSVSLAHHEATGLQAAFVGFGESNGDTLYYAVCRNDSCEQNEDWETVSLPLHQAVKAQLALTAEGKPRILGAGWNSEQANGTSYYFAQCDSDCLDADNWQIGKVMSTADGLMSNIGRHRLPERSFALDEHGNPRFMVSDSNYSVKPDHYGGFYMSCESYCTEARNWSETNLANQAGYSSESFSYPVLALSPGGGARLIAGVYAFDEEGNDLPDGLYYYECDHGCETRANWQRTRVIDQGSGSYPNPTWSMDLTEDGRPRVALFTGYGTEIEGLDQQLLYIYCDEGCTAPEGENWFGYPLGLGNGVGESPDIKLDADGVPHVAFTTNGFELGFASCTGGCEDSKSASWTSDFAERSEVAAADRPTAIPYTCDGEVWNGMAPSLTLAKGRPVIGYNLAVEARCLYKEWGKPEIVYEFHEIWRGARVVRP</sequence>
<dbReference type="EMBL" id="CP041690">
    <property type="protein sequence ID" value="QEE20926.1"/>
    <property type="molecule type" value="Genomic_DNA"/>
</dbReference>
<organism evidence="1 2">
    <name type="scientific">Paradevosia tibetensis</name>
    <dbReference type="NCBI Taxonomy" id="1447062"/>
    <lineage>
        <taxon>Bacteria</taxon>
        <taxon>Pseudomonadati</taxon>
        <taxon>Pseudomonadota</taxon>
        <taxon>Alphaproteobacteria</taxon>
        <taxon>Hyphomicrobiales</taxon>
        <taxon>Devosiaceae</taxon>
        <taxon>Paradevosia</taxon>
    </lineage>
</organism>
<evidence type="ECO:0000313" key="2">
    <source>
        <dbReference type="Proteomes" id="UP000321062"/>
    </source>
</evidence>
<evidence type="ECO:0000313" key="1">
    <source>
        <dbReference type="EMBL" id="QEE20926.1"/>
    </source>
</evidence>
<proteinExistence type="predicted"/>
<dbReference type="KEGG" id="yti:FNA67_12385"/>
<name>A0A5B9DPE4_9HYPH</name>
<dbReference type="OrthoDB" id="8477761at2"/>
<gene>
    <name evidence="1" type="ORF">FNA67_12385</name>
</gene>
<keyword evidence="2" id="KW-1185">Reference proteome</keyword>
<reference evidence="1 2" key="1">
    <citation type="journal article" date="2015" name="Int. J. Syst. Evol. Microbiol.">
        <title>Youhaiella tibetensis gen. nov., sp. nov., isolated from subsurface sediment.</title>
        <authorList>
            <person name="Wang Y.X."/>
            <person name="Huang F.Q."/>
            <person name="Nogi Y."/>
            <person name="Pang S.J."/>
            <person name="Wang P.K."/>
            <person name="Lv J."/>
        </authorList>
    </citation>
    <scope>NUCLEOTIDE SEQUENCE [LARGE SCALE GENOMIC DNA]</scope>
    <source>
        <strain evidence="2">fig4</strain>
    </source>
</reference>
<dbReference type="AlphaFoldDB" id="A0A5B9DPE4"/>
<dbReference type="RefSeq" id="WP_147656236.1">
    <property type="nucleotide sequence ID" value="NZ_BMFM01000001.1"/>
</dbReference>